<feature type="region of interest" description="Disordered" evidence="1">
    <location>
        <begin position="196"/>
        <end position="217"/>
    </location>
</feature>
<dbReference type="AlphaFoldDB" id="A0A059F564"/>
<protein>
    <submittedName>
        <fullName evidence="3">Uncharacterized protein</fullName>
    </submittedName>
</protein>
<dbReference type="EMBL" id="KK365133">
    <property type="protein sequence ID" value="KCZ82071.1"/>
    <property type="molecule type" value="Genomic_DNA"/>
</dbReference>
<accession>A0A059F564</accession>
<keyword evidence="4" id="KW-1185">Reference proteome</keyword>
<organism evidence="3 4">
    <name type="scientific">Anncaliia algerae PRA339</name>
    <dbReference type="NCBI Taxonomy" id="1288291"/>
    <lineage>
        <taxon>Eukaryota</taxon>
        <taxon>Fungi</taxon>
        <taxon>Fungi incertae sedis</taxon>
        <taxon>Microsporidia</taxon>
        <taxon>Tubulinosematoidea</taxon>
        <taxon>Tubulinosematidae</taxon>
        <taxon>Anncaliia</taxon>
    </lineage>
</organism>
<reference evidence="4" key="1">
    <citation type="submission" date="2013-02" db="EMBL/GenBank/DDBJ databases">
        <authorList>
            <consortium name="The Broad Institute Genome Sequencing Platform"/>
            <person name="Cuomo C."/>
            <person name="Becnel J."/>
            <person name="Sanscrainte N."/>
            <person name="Walker B."/>
            <person name="Young S.K."/>
            <person name="Zeng Q."/>
            <person name="Gargeya S."/>
            <person name="Fitzgerald M."/>
            <person name="Haas B."/>
            <person name="Abouelleil A."/>
            <person name="Alvarado L."/>
            <person name="Arachchi H.M."/>
            <person name="Berlin A.M."/>
            <person name="Chapman S.B."/>
            <person name="Dewar J."/>
            <person name="Goldberg J."/>
            <person name="Griggs A."/>
            <person name="Gujja S."/>
            <person name="Hansen M."/>
            <person name="Howarth C."/>
            <person name="Imamovic A."/>
            <person name="Larimer J."/>
            <person name="McCowan C."/>
            <person name="Murphy C."/>
            <person name="Neiman D."/>
            <person name="Pearson M."/>
            <person name="Priest M."/>
            <person name="Roberts A."/>
            <person name="Saif S."/>
            <person name="Shea T."/>
            <person name="Sisk P."/>
            <person name="Sykes S."/>
            <person name="Wortman J."/>
            <person name="Nusbaum C."/>
            <person name="Birren B."/>
        </authorList>
    </citation>
    <scope>NUCLEOTIDE SEQUENCE [LARGE SCALE GENOMIC DNA]</scope>
    <source>
        <strain evidence="4">PRA339</strain>
    </source>
</reference>
<evidence type="ECO:0000313" key="4">
    <source>
        <dbReference type="Proteomes" id="UP000030655"/>
    </source>
</evidence>
<feature type="signal peptide" evidence="2">
    <location>
        <begin position="1"/>
        <end position="20"/>
    </location>
</feature>
<feature type="compositionally biased region" description="Polar residues" evidence="1">
    <location>
        <begin position="202"/>
        <end position="212"/>
    </location>
</feature>
<feature type="chain" id="PRO_5001572534" evidence="2">
    <location>
        <begin position="21"/>
        <end position="265"/>
    </location>
</feature>
<keyword evidence="2" id="KW-0732">Signal</keyword>
<reference evidence="3 4" key="2">
    <citation type="submission" date="2014-03" db="EMBL/GenBank/DDBJ databases">
        <title>The Genome Sequence of Anncaliia algerae insect isolate PRA339.</title>
        <authorList>
            <consortium name="The Broad Institute Genome Sequencing Platform"/>
            <consortium name="The Broad Institute Genome Sequencing Center for Infectious Disease"/>
            <person name="Cuomo C."/>
            <person name="Becnel J."/>
            <person name="Sanscrainte N."/>
            <person name="Walker B."/>
            <person name="Young S.K."/>
            <person name="Zeng Q."/>
            <person name="Gargeya S."/>
            <person name="Fitzgerald M."/>
            <person name="Haas B."/>
            <person name="Abouelleil A."/>
            <person name="Alvarado L."/>
            <person name="Arachchi H.M."/>
            <person name="Berlin A.M."/>
            <person name="Chapman S.B."/>
            <person name="Dewar J."/>
            <person name="Goldberg J."/>
            <person name="Griggs A."/>
            <person name="Gujja S."/>
            <person name="Hansen M."/>
            <person name="Howarth C."/>
            <person name="Imamovic A."/>
            <person name="Larimer J."/>
            <person name="McCowan C."/>
            <person name="Murphy C."/>
            <person name="Neiman D."/>
            <person name="Pearson M."/>
            <person name="Priest M."/>
            <person name="Roberts A."/>
            <person name="Saif S."/>
            <person name="Shea T."/>
            <person name="Sisk P."/>
            <person name="Sykes S."/>
            <person name="Wortman J."/>
            <person name="Nusbaum C."/>
            <person name="Birren B."/>
        </authorList>
    </citation>
    <scope>NUCLEOTIDE SEQUENCE [LARGE SCALE GENOMIC DNA]</scope>
    <source>
        <strain evidence="3 4">PRA339</strain>
    </source>
</reference>
<evidence type="ECO:0000256" key="1">
    <source>
        <dbReference type="SAM" id="MobiDB-lite"/>
    </source>
</evidence>
<dbReference type="Proteomes" id="UP000030655">
    <property type="component" value="Unassembled WGS sequence"/>
</dbReference>
<evidence type="ECO:0000313" key="3">
    <source>
        <dbReference type="EMBL" id="KCZ82071.1"/>
    </source>
</evidence>
<sequence length="265" mass="30705">MVFIYMQAFMIFHLITLILALRNDKNKKLHIPTIQQFDIVVDNTNEANPSYTVYSYSNEPPLHTYNTDDSTYIDSLDDETILKNIVDNYNYTNCEKNKEYEEKIIDSNINSFSHPKIIKKDTDKHNIPYGEIVYSVCENPLDIMYEDFILDSVECSKEEYINVDYKLPYGKIIYMADQETTDLVSQVYTEDNKTEGNEKLDQNMNPLINNPNDGIHKEKVKDKDLNKYDTKNNSGNEEVQSLEDIDNGVLSFSIVGFVVLVVLNI</sequence>
<evidence type="ECO:0000256" key="2">
    <source>
        <dbReference type="SAM" id="SignalP"/>
    </source>
</evidence>
<dbReference type="HOGENOM" id="CLU_107423_0_0_1"/>
<gene>
    <name evidence="3" type="ORF">H312_00554</name>
</gene>
<proteinExistence type="predicted"/>
<name>A0A059F564_9MICR</name>
<dbReference type="VEuPathDB" id="MicrosporidiaDB:H312_00554"/>